<keyword evidence="6 8" id="KW-0408">Iron</keyword>
<protein>
    <recommendedName>
        <fullName evidence="8 10">Bacterioferritin</fullName>
        <ecNumber evidence="8">1.16.3.1</ecNumber>
    </recommendedName>
</protein>
<name>A0A2U2MW01_9GAMM</name>
<feature type="binding site" evidence="9">
    <location>
        <position position="50"/>
    </location>
    <ligand>
        <name>Fe cation</name>
        <dbReference type="ChEBI" id="CHEBI:24875"/>
        <label>3</label>
    </ligand>
</feature>
<feature type="binding site" evidence="9">
    <location>
        <position position="127"/>
    </location>
    <ligand>
        <name>Fe cation</name>
        <dbReference type="ChEBI" id="CHEBI:24875"/>
        <label>1</label>
    </ligand>
</feature>
<comment type="function">
    <text evidence="8">Iron-storage protein, whose ferroxidase center binds Fe(2+), oxidizes it using dioxygen to Fe(3+), and participates in the subsequent Fe(3+) oxide mineral core formation within the central cavity of the BFR protein shell.</text>
</comment>
<evidence type="ECO:0000256" key="9">
    <source>
        <dbReference type="PIRSR" id="PIRSR002560-1"/>
    </source>
</evidence>
<dbReference type="Proteomes" id="UP000245474">
    <property type="component" value="Unassembled WGS sequence"/>
</dbReference>
<dbReference type="GO" id="GO:0004322">
    <property type="term" value="F:ferroxidase activity"/>
    <property type="evidence" value="ECO:0007669"/>
    <property type="project" value="UniProtKB-EC"/>
</dbReference>
<keyword evidence="5 8" id="KW-0479">Metal-binding</keyword>
<dbReference type="NCBIfam" id="TIGR00754">
    <property type="entry name" value="bfr"/>
    <property type="match status" value="1"/>
</dbReference>
<comment type="catalytic activity">
    <reaction evidence="7">
        <text>Fe(2+)(in) = Fe(2+)(out)</text>
        <dbReference type="Rhea" id="RHEA:28486"/>
        <dbReference type="ChEBI" id="CHEBI:29033"/>
    </reaction>
</comment>
<evidence type="ECO:0000256" key="5">
    <source>
        <dbReference type="ARBA" id="ARBA00022723"/>
    </source>
</evidence>
<evidence type="ECO:0000256" key="10">
    <source>
        <dbReference type="RuleBase" id="RU000623"/>
    </source>
</evidence>
<dbReference type="GO" id="GO:0020037">
    <property type="term" value="F:heme binding"/>
    <property type="evidence" value="ECO:0007669"/>
    <property type="project" value="TreeGrafter"/>
</dbReference>
<feature type="binding site" evidence="9">
    <location>
        <position position="127"/>
    </location>
    <ligand>
        <name>Fe cation</name>
        <dbReference type="ChEBI" id="CHEBI:24875"/>
        <label>2</label>
    </ligand>
</feature>
<dbReference type="PANTHER" id="PTHR30295:SF0">
    <property type="entry name" value="BACTERIOFERRITIN"/>
    <property type="match status" value="1"/>
</dbReference>
<dbReference type="Gene3D" id="1.20.1260.10">
    <property type="match status" value="1"/>
</dbReference>
<dbReference type="PROSITE" id="PS50905">
    <property type="entry name" value="FERRITIN_LIKE"/>
    <property type="match status" value="1"/>
</dbReference>
<evidence type="ECO:0000259" key="11">
    <source>
        <dbReference type="PROSITE" id="PS50905"/>
    </source>
</evidence>
<dbReference type="SUPFAM" id="SSF47240">
    <property type="entry name" value="Ferritin-like"/>
    <property type="match status" value="1"/>
</dbReference>
<dbReference type="PIRSF" id="PIRSF002560">
    <property type="entry name" value="Bacterioferritin"/>
    <property type="match status" value="1"/>
</dbReference>
<comment type="catalytic activity">
    <reaction evidence="8">
        <text>4 Fe(2+) + O2 + 4 H(+) = 4 Fe(3+) + 2 H2O</text>
        <dbReference type="Rhea" id="RHEA:11148"/>
        <dbReference type="ChEBI" id="CHEBI:15377"/>
        <dbReference type="ChEBI" id="CHEBI:15378"/>
        <dbReference type="ChEBI" id="CHEBI:15379"/>
        <dbReference type="ChEBI" id="CHEBI:29033"/>
        <dbReference type="ChEBI" id="CHEBI:29034"/>
        <dbReference type="EC" id="1.16.3.1"/>
    </reaction>
</comment>
<dbReference type="CDD" id="cd00907">
    <property type="entry name" value="Bacterioferritin"/>
    <property type="match status" value="1"/>
</dbReference>
<dbReference type="PRINTS" id="PR00601">
    <property type="entry name" value="BACFERRITIN"/>
</dbReference>
<evidence type="ECO:0000256" key="2">
    <source>
        <dbReference type="ARBA" id="ARBA00008093"/>
    </source>
</evidence>
<reference evidence="12 13" key="1">
    <citation type="submission" date="2018-05" db="EMBL/GenBank/DDBJ databases">
        <title>Spiribacter halobius sp. nov., a moderately halophilic bacterium isolated from marine solar saltern.</title>
        <authorList>
            <person name="Zheng W.-S."/>
            <person name="Lu D.-C."/>
            <person name="Du Z.-J."/>
        </authorList>
    </citation>
    <scope>NUCLEOTIDE SEQUENCE [LARGE SCALE GENOMIC DNA]</scope>
    <source>
        <strain evidence="12 13">E85</strain>
    </source>
</reference>
<feature type="binding site" evidence="9">
    <location>
        <position position="94"/>
    </location>
    <ligand>
        <name>Fe cation</name>
        <dbReference type="ChEBI" id="CHEBI:24875"/>
        <label>2</label>
    </ligand>
</feature>
<feature type="domain" description="Ferritin-like diiron" evidence="11">
    <location>
        <begin position="1"/>
        <end position="145"/>
    </location>
</feature>
<evidence type="ECO:0000256" key="4">
    <source>
        <dbReference type="ARBA" id="ARBA00022617"/>
    </source>
</evidence>
<comment type="caution">
    <text evidence="12">The sequence shown here is derived from an EMBL/GenBank/DDBJ whole genome shotgun (WGS) entry which is preliminary data.</text>
</comment>
<dbReference type="OrthoDB" id="9800505at2"/>
<organism evidence="12 13">
    <name type="scientific">Sediminicurvatus halobius</name>
    <dbReference type="NCBI Taxonomy" id="2182432"/>
    <lineage>
        <taxon>Bacteria</taxon>
        <taxon>Pseudomonadati</taxon>
        <taxon>Pseudomonadota</taxon>
        <taxon>Gammaproteobacteria</taxon>
        <taxon>Chromatiales</taxon>
        <taxon>Ectothiorhodospiraceae</taxon>
        <taxon>Sediminicurvatus</taxon>
    </lineage>
</organism>
<dbReference type="PANTHER" id="PTHR30295">
    <property type="entry name" value="BACTERIOFERRITIN"/>
    <property type="match status" value="1"/>
</dbReference>
<dbReference type="GO" id="GO:0006826">
    <property type="term" value="P:iron ion transport"/>
    <property type="evidence" value="ECO:0007669"/>
    <property type="project" value="InterPro"/>
</dbReference>
<dbReference type="FunFam" id="1.20.1260.10:FF:000005">
    <property type="entry name" value="Bacterioferritin"/>
    <property type="match status" value="1"/>
</dbReference>
<sequence length="162" mass="18827">MKGDAKVIEHLNQALTNELTAINQYFLHARMLDNWGLERLGKKEYDESIDEMHHADVLIQRILFLEGLPNLQDLGKLLIGENVKEVLECDLKYELNGIAHLRTAIEHAENVQDYGSRDLFERILKDEESHVDWLETQIELIDRIGLQNYLQTQMKAADESEE</sequence>
<dbReference type="InterPro" id="IPR012347">
    <property type="entry name" value="Ferritin-like"/>
</dbReference>
<dbReference type="GO" id="GO:0006879">
    <property type="term" value="P:intracellular iron ion homeostasis"/>
    <property type="evidence" value="ECO:0007669"/>
    <property type="project" value="UniProtKB-KW"/>
</dbReference>
<feature type="binding site" evidence="9">
    <location>
        <position position="51"/>
    </location>
    <ligand>
        <name>Fe cation</name>
        <dbReference type="ChEBI" id="CHEBI:24875"/>
        <label>1</label>
    </ligand>
</feature>
<keyword evidence="4 10" id="KW-0349">Heme</keyword>
<accession>A0A2U2MW01</accession>
<evidence type="ECO:0000313" key="12">
    <source>
        <dbReference type="EMBL" id="PWG61033.1"/>
    </source>
</evidence>
<feature type="binding site" evidence="9">
    <location>
        <position position="51"/>
    </location>
    <ligand>
        <name>Fe cation</name>
        <dbReference type="ChEBI" id="CHEBI:24875"/>
        <label>2</label>
    </ligand>
</feature>
<feature type="binding site" evidence="9">
    <location>
        <position position="130"/>
    </location>
    <ligand>
        <name>Fe cation</name>
        <dbReference type="ChEBI" id="CHEBI:24875"/>
        <label>2</label>
    </ligand>
</feature>
<feature type="binding site" evidence="9">
    <location>
        <position position="18"/>
    </location>
    <ligand>
        <name>Fe cation</name>
        <dbReference type="ChEBI" id="CHEBI:24875"/>
        <label>1</label>
    </ligand>
</feature>
<keyword evidence="3 8" id="KW-0409">Iron storage</keyword>
<feature type="binding site" evidence="9">
    <location>
        <position position="54"/>
    </location>
    <ligand>
        <name>Fe cation</name>
        <dbReference type="ChEBI" id="CHEBI:24875"/>
        <label>1</label>
    </ligand>
</feature>
<dbReference type="Pfam" id="PF00210">
    <property type="entry name" value="Ferritin"/>
    <property type="match status" value="1"/>
</dbReference>
<dbReference type="InterPro" id="IPR008331">
    <property type="entry name" value="Ferritin_DPS_dom"/>
</dbReference>
<dbReference type="InterPro" id="IPR009078">
    <property type="entry name" value="Ferritin-like_SF"/>
</dbReference>
<evidence type="ECO:0000256" key="8">
    <source>
        <dbReference type="PIRNR" id="PIRNR002560"/>
    </source>
</evidence>
<evidence type="ECO:0000313" key="13">
    <source>
        <dbReference type="Proteomes" id="UP000245474"/>
    </source>
</evidence>
<keyword evidence="13" id="KW-1185">Reference proteome</keyword>
<dbReference type="EC" id="1.16.3.1" evidence="8"/>
<dbReference type="InterPro" id="IPR002024">
    <property type="entry name" value="Bacterioferritin"/>
</dbReference>
<dbReference type="GO" id="GO:0140315">
    <property type="term" value="F:iron ion sequestering activity"/>
    <property type="evidence" value="ECO:0007669"/>
    <property type="project" value="UniProtKB-ARBA"/>
</dbReference>
<evidence type="ECO:0000256" key="7">
    <source>
        <dbReference type="ARBA" id="ARBA00036243"/>
    </source>
</evidence>
<dbReference type="EMBL" id="QFFI01000054">
    <property type="protein sequence ID" value="PWG61033.1"/>
    <property type="molecule type" value="Genomic_DNA"/>
</dbReference>
<dbReference type="InterPro" id="IPR009040">
    <property type="entry name" value="Ferritin-like_diiron"/>
</dbReference>
<dbReference type="GO" id="GO:0005829">
    <property type="term" value="C:cytosol"/>
    <property type="evidence" value="ECO:0007669"/>
    <property type="project" value="TreeGrafter"/>
</dbReference>
<comment type="similarity">
    <text evidence="2 8 10">Belongs to the bacterioferritin family.</text>
</comment>
<feature type="binding site" description="axial binding residue" evidence="9">
    <location>
        <position position="52"/>
    </location>
    <ligand>
        <name>heme b</name>
        <dbReference type="ChEBI" id="CHEBI:60344"/>
        <note>ligand shared between dimeric partners</note>
    </ligand>
    <ligandPart>
        <name>Fe</name>
        <dbReference type="ChEBI" id="CHEBI:18248"/>
    </ligandPart>
</feature>
<dbReference type="RefSeq" id="WP_109680325.1">
    <property type="nucleotide sequence ID" value="NZ_CP086615.1"/>
</dbReference>
<evidence type="ECO:0000256" key="1">
    <source>
        <dbReference type="ARBA" id="ARBA00001970"/>
    </source>
</evidence>
<dbReference type="AlphaFoldDB" id="A0A2U2MW01"/>
<proteinExistence type="inferred from homology"/>
<comment type="cofactor">
    <cofactor evidence="1">
        <name>heme b</name>
        <dbReference type="ChEBI" id="CHEBI:60344"/>
    </cofactor>
</comment>
<evidence type="ECO:0000256" key="6">
    <source>
        <dbReference type="ARBA" id="ARBA00023004"/>
    </source>
</evidence>
<dbReference type="GO" id="GO:0008199">
    <property type="term" value="F:ferric iron binding"/>
    <property type="evidence" value="ECO:0007669"/>
    <property type="project" value="InterPro"/>
</dbReference>
<dbReference type="PROSITE" id="PS00549">
    <property type="entry name" value="BACTERIOFERRITIN"/>
    <property type="match status" value="1"/>
</dbReference>
<gene>
    <name evidence="12" type="primary">bfr</name>
    <name evidence="12" type="ORF">DEM34_18590</name>
</gene>
<evidence type="ECO:0000256" key="3">
    <source>
        <dbReference type="ARBA" id="ARBA00022434"/>
    </source>
</evidence>